<evidence type="ECO:0000256" key="2">
    <source>
        <dbReference type="ARBA" id="ARBA00022490"/>
    </source>
</evidence>
<dbReference type="RefSeq" id="XP_012934627.1">
    <property type="nucleotide sequence ID" value="XM_013079173.2"/>
</dbReference>
<dbReference type="InterPro" id="IPR046769">
    <property type="entry name" value="DOCKER_Lobe_A"/>
</dbReference>
<keyword evidence="9" id="KW-1185">Reference proteome</keyword>
<keyword evidence="2" id="KW-0963">Cytoplasm</keyword>
<feature type="region of interest" description="Disordered" evidence="6">
    <location>
        <begin position="1537"/>
        <end position="1779"/>
    </location>
</feature>
<evidence type="ECO:0000256" key="3">
    <source>
        <dbReference type="ARBA" id="ARBA00022553"/>
    </source>
</evidence>
<dbReference type="InterPro" id="IPR035892">
    <property type="entry name" value="C2_domain_sf"/>
</dbReference>
<dbReference type="InterPro" id="IPR043161">
    <property type="entry name" value="DOCK_C_lobe_A"/>
</dbReference>
<feature type="compositionally biased region" description="Polar residues" evidence="6">
    <location>
        <begin position="1415"/>
        <end position="1433"/>
    </location>
</feature>
<dbReference type="Pfam" id="PF23554">
    <property type="entry name" value="TPR_DOCK"/>
    <property type="match status" value="1"/>
</dbReference>
<dbReference type="InterPro" id="IPR016024">
    <property type="entry name" value="ARM-type_fold"/>
</dbReference>
<evidence type="ECO:0000259" key="8">
    <source>
        <dbReference type="PROSITE" id="PS51651"/>
    </source>
</evidence>
<keyword evidence="3" id="KW-0597">Phosphoprotein</keyword>
<dbReference type="PROSITE" id="PS51651">
    <property type="entry name" value="DOCKER"/>
    <property type="match status" value="1"/>
</dbReference>
<dbReference type="SUPFAM" id="SSF49562">
    <property type="entry name" value="C2 domain (Calcium/lipid-binding domain, CaLB)"/>
    <property type="match status" value="1"/>
</dbReference>
<feature type="domain" description="C2 DOCK-type" evidence="7">
    <location>
        <begin position="209"/>
        <end position="386"/>
    </location>
</feature>
<feature type="compositionally biased region" description="Low complexity" evidence="6">
    <location>
        <begin position="1434"/>
        <end position="1455"/>
    </location>
</feature>
<sequence>MNHLLVSLGSYACSVGDLSEVLISLYENTETRFLSEKFVMHFDREGNRLEGDKNSCGLFTDLSAEDTQRDLYLVLQIFRKGRLKDGGSVRRLKQSLKYRRPWGISVLSLKDLYQIRPENELDYFLRVHVVDPSETQFHSLHESLIKKQMQMTSRLGISDKQNQGITLCVQILQGELKTVKMENPTLFSRNIVPTQRMGFSDFINPGEVRNDLYLTLSGAEVDRGKKKAAKNVEVKVAVYNQDYEVIPGCILGANGDPLASEFFSYVSYHSNSPHWNETIKLSIPIERFNTAHIRLDLWHCSSNTEKVLVGFAFLELTVKGNITRQNKKYDLCLYKYDEKKAPKNYLRLPCLHESSGVLSTLMPSKPVNLPVSLSTKEWVTVETFLCSSKFAQKSELLSVLQWSSNPRENIPRSLENLLTLKGQELVRYLQDVLDALFDMLRLEDSEKIPFSMNVFHALVYIFYLLQEDMFEKFAVVLEDYLEKSFASTVAHRDLLKCLKKYLETVYTCTDFEEKGQTKKVFKVLEEIFKFAVKSSLLHQRLHGTAQTQEFWKNLKEVFEDFGRVLSSSEKELRKSQALLLTNLHKAFIPLLHLLPTGDLAEMVVFLLNRTHKEASGSVLRAKTQFVKHCINSKLLLDAASREKLLHLCVSHLKRCLIHKYNLALTANTLGDLLSVIFDLKETTDVKEEVTRIIKGLFDVTVRTMWTVNEAQREEAGSLLIACLTEMLRLMDVTHYKKLMNGFSKPEPLRVRMSVLLMPHSSSSPASSKDFLNRVLHVFRNLVISEDFPPDWTTMKMITNNVMLTSIQYIADDLTINFLSGGNFDRELWHNFFLLAVDFITQRALQLELYSEAKRSQIKDRYDDMRVPVGFQIHSLWNQLGTNKQHLILEIINPFLRVTMVPQQELRKATIPIFFDILQCEMRIQGNLGRVEKKMYQELDSLILEHHGDADYKELLKTILLEKSQSEPELQEEGKRFVFSVTDLLEKLLDYREIMNREEQRDTKMHCTFNILDFYKDSRKDMYIRYISRLYELHYHASNFVEAGLTLRLYAQLLSWGSGNLPAEMSYSEQTEAERKEELLTKIVDCFDKGKAWEYGIPVCKELGEHYEKTFQYKKLGQILQKQASFFYSILEGMKLRQDPSYYRVAYYGNTFPVFLKNKAFIYRGDECLKLSTIMSQVVTEYPNATILTTNSPIDEACKHHDAQFIQIVSVKPVPQERPEYVGKEVPSEISSFYQTNEVDTFQFDRPYHRENKDKNNEFKSLCLERTVLKSSYKLPGILRWYEVVNIQVIQLCPVETATDTIKQMNTELRLSMHNAVTNPEQNLRHLTMRLQGVISGAVNGGIPKYQEAFFNDEYTSRYPADAQYIDELRSCILDQLQLLDRGLGVHGKLISSEIQPLHQNLVEIFAKIKSSMGYQSPTAKQRGSYNSIGTNSQRPSTPSSTSLNSSSSNRSSVVSGNDISAMDEDQLYVETPDEENHPPSFPPPPYPDKRRCSSLRALTLSNSSFKLGLSARPLSAIVTPTFATQSPPLTVELPLPRDDAPGGKQFGVLPRKQSIPSDPFGAPGLNSSIPGHSSPSLATPEKAPPLPDRPVRSRDRGMSIQEENRNRPATEIHRSMSERVGRHPVDPSTTSPNVPPLPGKRNTGLDMQSNMFGGSARSITSLDAVQERTPTDYNANTMYTSAATPPLNISGQTQTNRRPPPPPKSTVGGAPPPLLMPKPRNATPPVRSPGGATPDDLGFGPPPVIPSRTQNTLSPPPPTTPGSKTPPPIPKRKPSSTST</sequence>
<dbReference type="Pfam" id="PF20422">
    <property type="entry name" value="DHR-2_Lobe_B"/>
    <property type="match status" value="1"/>
</dbReference>
<dbReference type="Proteomes" id="UP000694888">
    <property type="component" value="Unplaced"/>
</dbReference>
<feature type="compositionally biased region" description="Basic and acidic residues" evidence="6">
    <location>
        <begin position="1589"/>
        <end position="1625"/>
    </location>
</feature>
<accession>A0ABM0ZUB5</accession>
<feature type="compositionally biased region" description="Basic residues" evidence="6">
    <location>
        <begin position="1770"/>
        <end position="1779"/>
    </location>
</feature>
<dbReference type="PANTHER" id="PTHR45653">
    <property type="entry name" value="DEDICATOR OF CYTOKINESIS"/>
    <property type="match status" value="1"/>
</dbReference>
<dbReference type="PANTHER" id="PTHR45653:SF12">
    <property type="entry name" value="SPONGE, ISOFORM E"/>
    <property type="match status" value="1"/>
</dbReference>
<keyword evidence="4" id="KW-0344">Guanine-nucleotide releasing factor</keyword>
<dbReference type="InterPro" id="IPR032376">
    <property type="entry name" value="DOCK_N"/>
</dbReference>
<dbReference type="Gene3D" id="2.60.40.150">
    <property type="entry name" value="C2 domain"/>
    <property type="match status" value="1"/>
</dbReference>
<dbReference type="GeneID" id="101859153"/>
<evidence type="ECO:0000256" key="1">
    <source>
        <dbReference type="ARBA" id="ARBA00004496"/>
    </source>
</evidence>
<organism evidence="9 10">
    <name type="scientific">Aplysia californica</name>
    <name type="common">California sea hare</name>
    <dbReference type="NCBI Taxonomy" id="6500"/>
    <lineage>
        <taxon>Eukaryota</taxon>
        <taxon>Metazoa</taxon>
        <taxon>Spiralia</taxon>
        <taxon>Lophotrochozoa</taxon>
        <taxon>Mollusca</taxon>
        <taxon>Gastropoda</taxon>
        <taxon>Heterobranchia</taxon>
        <taxon>Euthyneura</taxon>
        <taxon>Tectipleura</taxon>
        <taxon>Aplysiida</taxon>
        <taxon>Aplysioidea</taxon>
        <taxon>Aplysiidae</taxon>
        <taxon>Aplysia</taxon>
    </lineage>
</organism>
<dbReference type="Pfam" id="PF16172">
    <property type="entry name" value="DOCK_N"/>
    <property type="match status" value="1"/>
</dbReference>
<evidence type="ECO:0000313" key="9">
    <source>
        <dbReference type="Proteomes" id="UP000694888"/>
    </source>
</evidence>
<feature type="domain" description="DOCKER" evidence="8">
    <location>
        <begin position="1013"/>
        <end position="1421"/>
    </location>
</feature>
<dbReference type="InterPro" id="IPR046770">
    <property type="entry name" value="DOCKER_Lobe_B"/>
</dbReference>
<dbReference type="Pfam" id="PF20421">
    <property type="entry name" value="DHR-2_Lobe_C"/>
    <property type="match status" value="1"/>
</dbReference>
<dbReference type="SUPFAM" id="SSF48371">
    <property type="entry name" value="ARM repeat"/>
    <property type="match status" value="1"/>
</dbReference>
<gene>
    <name evidence="10" type="primary">LOC101859153</name>
</gene>
<feature type="compositionally biased region" description="Pro residues" evidence="6">
    <location>
        <begin position="1698"/>
        <end position="1716"/>
    </location>
</feature>
<feature type="compositionally biased region" description="Polar residues" evidence="6">
    <location>
        <begin position="1645"/>
        <end position="1663"/>
    </location>
</feature>
<comment type="similarity">
    <text evidence="5">Belongs to the DOCK family.</text>
</comment>
<dbReference type="InterPro" id="IPR043162">
    <property type="entry name" value="DOCK_C_lobe_C"/>
</dbReference>
<proteinExistence type="inferred from homology"/>
<dbReference type="InterPro" id="IPR026791">
    <property type="entry name" value="DOCK"/>
</dbReference>
<feature type="region of interest" description="Disordered" evidence="6">
    <location>
        <begin position="1415"/>
        <end position="1491"/>
    </location>
</feature>
<dbReference type="InterPro" id="IPR027357">
    <property type="entry name" value="DOCKER_dom"/>
</dbReference>
<dbReference type="Gene3D" id="1.20.58.740">
    <property type="match status" value="1"/>
</dbReference>
<dbReference type="Pfam" id="PF14429">
    <property type="entry name" value="DOCK-C2"/>
    <property type="match status" value="1"/>
</dbReference>
<dbReference type="Gene3D" id="1.25.40.410">
    <property type="match status" value="1"/>
</dbReference>
<evidence type="ECO:0000256" key="6">
    <source>
        <dbReference type="SAM" id="MobiDB-lite"/>
    </source>
</evidence>
<evidence type="ECO:0000313" key="10">
    <source>
        <dbReference type="RefSeq" id="XP_012934627.1"/>
    </source>
</evidence>
<evidence type="ECO:0000256" key="4">
    <source>
        <dbReference type="ARBA" id="ARBA00022658"/>
    </source>
</evidence>
<evidence type="ECO:0000256" key="5">
    <source>
        <dbReference type="PROSITE-ProRule" id="PRU00983"/>
    </source>
</evidence>
<dbReference type="Pfam" id="PF06920">
    <property type="entry name" value="DHR-2_Lobe_A"/>
    <property type="match status" value="1"/>
</dbReference>
<protein>
    <submittedName>
        <fullName evidence="10">Dedicator of cytokinesis protein 4</fullName>
    </submittedName>
</protein>
<evidence type="ECO:0000259" key="7">
    <source>
        <dbReference type="PROSITE" id="PS51650"/>
    </source>
</evidence>
<feature type="compositionally biased region" description="Pro residues" evidence="6">
    <location>
        <begin position="1754"/>
        <end position="1769"/>
    </location>
</feature>
<feature type="compositionally biased region" description="Polar residues" evidence="6">
    <location>
        <begin position="1671"/>
        <end position="1697"/>
    </location>
</feature>
<feature type="compositionally biased region" description="Polar residues" evidence="6">
    <location>
        <begin position="1565"/>
        <end position="1577"/>
    </location>
</feature>
<reference evidence="10" key="1">
    <citation type="submission" date="2025-08" db="UniProtKB">
        <authorList>
            <consortium name="RefSeq"/>
        </authorList>
    </citation>
    <scope>IDENTIFICATION</scope>
</reference>
<dbReference type="InterPro" id="IPR056372">
    <property type="entry name" value="TPR_DOCK"/>
</dbReference>
<dbReference type="InterPro" id="IPR046773">
    <property type="entry name" value="DOCKER_Lobe_C"/>
</dbReference>
<feature type="compositionally biased region" description="Acidic residues" evidence="6">
    <location>
        <begin position="1461"/>
        <end position="1473"/>
    </location>
</feature>
<dbReference type="PROSITE" id="PS51650">
    <property type="entry name" value="C2_DOCK"/>
    <property type="match status" value="1"/>
</dbReference>
<comment type="subcellular location">
    <subcellularLocation>
        <location evidence="1">Cytoplasm</location>
    </subcellularLocation>
</comment>
<dbReference type="InterPro" id="IPR027007">
    <property type="entry name" value="C2_DOCK-type_domain"/>
</dbReference>
<name>A0ABM0ZUB5_APLCA</name>